<evidence type="ECO:0000256" key="6">
    <source>
        <dbReference type="ARBA" id="ARBA00022605"/>
    </source>
</evidence>
<dbReference type="CDD" id="cd08441">
    <property type="entry name" value="PBP2_MetR"/>
    <property type="match status" value="1"/>
</dbReference>
<evidence type="ECO:0000256" key="10">
    <source>
        <dbReference type="ARBA" id="ARBA00023163"/>
    </source>
</evidence>
<keyword evidence="10" id="KW-0804">Transcription</keyword>
<dbReference type="Proteomes" id="UP001564408">
    <property type="component" value="Unassembled WGS sequence"/>
</dbReference>
<dbReference type="InterPro" id="IPR005119">
    <property type="entry name" value="LysR_subst-bd"/>
</dbReference>
<keyword evidence="4" id="KW-0963">Cytoplasm</keyword>
<evidence type="ECO:0000256" key="8">
    <source>
        <dbReference type="ARBA" id="ARBA00023125"/>
    </source>
</evidence>
<dbReference type="InterPro" id="IPR036390">
    <property type="entry name" value="WH_DNA-bd_sf"/>
</dbReference>
<dbReference type="SUPFAM" id="SSF46785">
    <property type="entry name" value="Winged helix' DNA-binding domain"/>
    <property type="match status" value="1"/>
</dbReference>
<keyword evidence="5" id="KW-0678">Repressor</keyword>
<dbReference type="Gene3D" id="3.40.190.10">
    <property type="entry name" value="Periplasmic binding protein-like II"/>
    <property type="match status" value="2"/>
</dbReference>
<dbReference type="RefSeq" id="WP_369667819.1">
    <property type="nucleotide sequence ID" value="NZ_JBDKXB010000021.1"/>
</dbReference>
<dbReference type="PANTHER" id="PTHR30126:SF25">
    <property type="entry name" value="HTH-TYPE TRANSCRIPTIONAL REGULATOR METR"/>
    <property type="match status" value="1"/>
</dbReference>
<proteinExistence type="inferred from homology"/>
<evidence type="ECO:0000313" key="13">
    <source>
        <dbReference type="EMBL" id="MEY6433438.1"/>
    </source>
</evidence>
<evidence type="ECO:0000256" key="1">
    <source>
        <dbReference type="ARBA" id="ARBA00004496"/>
    </source>
</evidence>
<dbReference type="PROSITE" id="PS50931">
    <property type="entry name" value="HTH_LYSR"/>
    <property type="match status" value="1"/>
</dbReference>
<protein>
    <recommendedName>
        <fullName evidence="3">HTH-type transcriptional regulator MetR</fullName>
    </recommendedName>
</protein>
<dbReference type="SUPFAM" id="SSF53850">
    <property type="entry name" value="Periplasmic binding protein-like II"/>
    <property type="match status" value="1"/>
</dbReference>
<keyword evidence="8" id="KW-0238">DNA-binding</keyword>
<feature type="domain" description="HTH lysR-type" evidence="12">
    <location>
        <begin position="3"/>
        <end position="60"/>
    </location>
</feature>
<dbReference type="InterPro" id="IPR036388">
    <property type="entry name" value="WH-like_DNA-bd_sf"/>
</dbReference>
<evidence type="ECO:0000256" key="9">
    <source>
        <dbReference type="ARBA" id="ARBA00023159"/>
    </source>
</evidence>
<keyword evidence="7" id="KW-0805">Transcription regulation</keyword>
<evidence type="ECO:0000256" key="3">
    <source>
        <dbReference type="ARBA" id="ARBA00019365"/>
    </source>
</evidence>
<evidence type="ECO:0000259" key="12">
    <source>
        <dbReference type="PROSITE" id="PS50931"/>
    </source>
</evidence>
<keyword evidence="11" id="KW-0486">Methionine biosynthesis</keyword>
<dbReference type="Pfam" id="PF00126">
    <property type="entry name" value="HTH_1"/>
    <property type="match status" value="1"/>
</dbReference>
<dbReference type="Pfam" id="PF03466">
    <property type="entry name" value="LysR_substrate"/>
    <property type="match status" value="1"/>
</dbReference>
<evidence type="ECO:0000256" key="5">
    <source>
        <dbReference type="ARBA" id="ARBA00022491"/>
    </source>
</evidence>
<gene>
    <name evidence="13" type="ORF">ABC977_13600</name>
</gene>
<dbReference type="PRINTS" id="PR00039">
    <property type="entry name" value="HTHLYSR"/>
</dbReference>
<evidence type="ECO:0000256" key="7">
    <source>
        <dbReference type="ARBA" id="ARBA00023015"/>
    </source>
</evidence>
<dbReference type="InterPro" id="IPR037406">
    <property type="entry name" value="MetR_PBP2"/>
</dbReference>
<keyword evidence="9" id="KW-0010">Activator</keyword>
<keyword evidence="6" id="KW-0028">Amino-acid biosynthesis</keyword>
<reference evidence="13 14" key="1">
    <citation type="submission" date="2024-05" db="EMBL/GenBank/DDBJ databases">
        <title>Genome Sequence and Characterization of the New Strain Purple Sulfur Bacterium of Genus Thioalkalicoccus.</title>
        <authorList>
            <person name="Bryantseva I.A."/>
            <person name="Kyndt J.A."/>
            <person name="Imhoff J.F."/>
        </authorList>
    </citation>
    <scope>NUCLEOTIDE SEQUENCE [LARGE SCALE GENOMIC DNA]</scope>
    <source>
        <strain evidence="13 14">Um2</strain>
    </source>
</reference>
<dbReference type="Gene3D" id="1.10.10.10">
    <property type="entry name" value="Winged helix-like DNA-binding domain superfamily/Winged helix DNA-binding domain"/>
    <property type="match status" value="1"/>
</dbReference>
<comment type="subcellular location">
    <subcellularLocation>
        <location evidence="1">Cytoplasm</location>
    </subcellularLocation>
</comment>
<evidence type="ECO:0000256" key="4">
    <source>
        <dbReference type="ARBA" id="ARBA00022490"/>
    </source>
</evidence>
<keyword evidence="14" id="KW-1185">Reference proteome</keyword>
<dbReference type="InterPro" id="IPR000847">
    <property type="entry name" value="LysR_HTH_N"/>
</dbReference>
<dbReference type="EMBL" id="JBDKXB010000021">
    <property type="protein sequence ID" value="MEY6433438.1"/>
    <property type="molecule type" value="Genomic_DNA"/>
</dbReference>
<comment type="similarity">
    <text evidence="2">Belongs to the LysR transcriptional regulatory family.</text>
</comment>
<dbReference type="PANTHER" id="PTHR30126">
    <property type="entry name" value="HTH-TYPE TRANSCRIPTIONAL REGULATOR"/>
    <property type="match status" value="1"/>
</dbReference>
<organism evidence="13 14">
    <name type="scientific">Thioalkalicoccus limnaeus</name>
    <dbReference type="NCBI Taxonomy" id="120681"/>
    <lineage>
        <taxon>Bacteria</taxon>
        <taxon>Pseudomonadati</taxon>
        <taxon>Pseudomonadota</taxon>
        <taxon>Gammaproteobacteria</taxon>
        <taxon>Chromatiales</taxon>
        <taxon>Chromatiaceae</taxon>
        <taxon>Thioalkalicoccus</taxon>
    </lineage>
</organism>
<evidence type="ECO:0000256" key="2">
    <source>
        <dbReference type="ARBA" id="ARBA00009437"/>
    </source>
</evidence>
<accession>A0ABV4BJE9</accession>
<evidence type="ECO:0000313" key="14">
    <source>
        <dbReference type="Proteomes" id="UP001564408"/>
    </source>
</evidence>
<sequence length="304" mass="33679">MFLEIKHLRTLAELCETGSLTNAAARLHLTQSALSHQIRSIERHFGLVLFERKSRPLHLTPAGVRLLALARQVLPEVARVESELMRLATGAAGRLHIALECHSCFDWLLPAIDGYRRDWPEVELDLSMRFDALPAVVEGRVDLVITSDPIADTALLFEPLFRYEVRAALHLSHPLAGRAHLEPADLRDECLITYPVAPTRLDVFSRFLTPAGIMPAGVRTTELSLMILELIKSGRGVAALPNWVMASAVDNKQIATAALGRDGVWTTLFAARRAETQGFPYLDDFIETARRTALRSLAGIRPAD</sequence>
<name>A0ABV4BJE9_9GAMM</name>
<evidence type="ECO:0000256" key="11">
    <source>
        <dbReference type="ARBA" id="ARBA00023167"/>
    </source>
</evidence>
<comment type="caution">
    <text evidence="13">The sequence shown here is derived from an EMBL/GenBank/DDBJ whole genome shotgun (WGS) entry which is preliminary data.</text>
</comment>